<dbReference type="AlphaFoldDB" id="A0A813MWD6"/>
<comment type="similarity">
    <text evidence="1 2">Belongs to the glycosyl hydrolase 31 family.</text>
</comment>
<dbReference type="GO" id="GO:0004553">
    <property type="term" value="F:hydrolase activity, hydrolyzing O-glycosyl compounds"/>
    <property type="evidence" value="ECO:0007669"/>
    <property type="project" value="InterPro"/>
</dbReference>
<reference evidence="6" key="1">
    <citation type="submission" date="2021-02" db="EMBL/GenBank/DDBJ databases">
        <authorList>
            <person name="Nowell W R."/>
        </authorList>
    </citation>
    <scope>NUCLEOTIDE SEQUENCE</scope>
</reference>
<feature type="domain" description="Glycoside hydrolase family 31 TIM barrel" evidence="3">
    <location>
        <begin position="129"/>
        <end position="320"/>
    </location>
</feature>
<accession>A0A813MWD6</accession>
<dbReference type="SUPFAM" id="SSF51011">
    <property type="entry name" value="Glycosyl hydrolase domain"/>
    <property type="match status" value="1"/>
</dbReference>
<dbReference type="Gene3D" id="2.60.40.1180">
    <property type="entry name" value="Golgi alpha-mannosidase II"/>
    <property type="match status" value="2"/>
</dbReference>
<evidence type="ECO:0000259" key="3">
    <source>
        <dbReference type="Pfam" id="PF01055"/>
    </source>
</evidence>
<dbReference type="GO" id="GO:0005975">
    <property type="term" value="P:carbohydrate metabolic process"/>
    <property type="evidence" value="ECO:0007669"/>
    <property type="project" value="InterPro"/>
</dbReference>
<gene>
    <name evidence="6" type="ORF">BJG266_LOCUS953</name>
</gene>
<comment type="caution">
    <text evidence="6">The sequence shown here is derived from an EMBL/GenBank/DDBJ whole genome shotgun (WGS) entry which is preliminary data.</text>
</comment>
<name>A0A813MWD6_9BILA</name>
<dbReference type="InterPro" id="IPR048395">
    <property type="entry name" value="Glyco_hydro_31_C"/>
</dbReference>
<evidence type="ECO:0000256" key="2">
    <source>
        <dbReference type="RuleBase" id="RU361185"/>
    </source>
</evidence>
<dbReference type="InterPro" id="IPR013780">
    <property type="entry name" value="Glyco_hydro_b"/>
</dbReference>
<evidence type="ECO:0000313" key="6">
    <source>
        <dbReference type="EMBL" id="CAF0728099.1"/>
    </source>
</evidence>
<dbReference type="Gene3D" id="3.20.20.80">
    <property type="entry name" value="Glycosidases"/>
    <property type="match status" value="1"/>
</dbReference>
<sequence length="503" mass="58538">MSLQQQIQNESDQFQALFSRLSDTQSSEAALSEARSHLISYQNQARLIQEKIDTFTAAADKEHKRLVDIQGHGIKHIWYKIRGQLKQRLNEQEKKWLIEFEKCKEEEQRLVAVQEQICSTQNHLHQCEIASEIITKLLANGIDCTWNDNNEFNIKNSHAICFNGQSIEGIKPIQTMLMVKTSYDAQIKVNCNCRPWLLTRAACVGSQRYGGTWTGDNRCSWHTLKYNIPMGLNLSLSGFPLIGHDIGGFAGEKPSLELFVRWIQNGIFHPRFCVHSWRPNQDENIDDNNENALWMYEDALPLIHDALRFRKRLQTYLYSLSHEANITGHPLIRPTVYHFQSDIKCRNQSFEFLLGPWLLVASVYEENASTRTLYLPSGTKWYNFWTDEIYDGGQMVTVTATLDIFPLFVREGALLPFHMDEHLEIRVYPFEENGTSEFNIYDDDGETIDCYNELEGKFDLQTIRLTCNKKQIHIETFIIEGKDNKFTWRFPTNEKRVYQINEG</sequence>
<dbReference type="InterPro" id="IPR017853">
    <property type="entry name" value="GH"/>
</dbReference>
<feature type="domain" description="DUF5110" evidence="4">
    <location>
        <begin position="423"/>
        <end position="475"/>
    </location>
</feature>
<feature type="domain" description="Glycosyl hydrolase family 31 C-terminal" evidence="5">
    <location>
        <begin position="328"/>
        <end position="414"/>
    </location>
</feature>
<evidence type="ECO:0000313" key="7">
    <source>
        <dbReference type="Proteomes" id="UP000663877"/>
    </source>
</evidence>
<dbReference type="InterPro" id="IPR033403">
    <property type="entry name" value="DUF5110"/>
</dbReference>
<dbReference type="InterPro" id="IPR000322">
    <property type="entry name" value="Glyco_hydro_31_TIM"/>
</dbReference>
<dbReference type="PANTHER" id="PTHR22762:SF165">
    <property type="entry name" value="PUTATIVE (AFU_ORTHOLOGUE AFUA_1G06560)-RELATED"/>
    <property type="match status" value="1"/>
</dbReference>
<dbReference type="EMBL" id="CAJNOI010000002">
    <property type="protein sequence ID" value="CAF0728099.1"/>
    <property type="molecule type" value="Genomic_DNA"/>
</dbReference>
<dbReference type="SUPFAM" id="SSF51445">
    <property type="entry name" value="(Trans)glycosidases"/>
    <property type="match status" value="1"/>
</dbReference>
<dbReference type="PANTHER" id="PTHR22762">
    <property type="entry name" value="ALPHA-GLUCOSIDASE"/>
    <property type="match status" value="1"/>
</dbReference>
<dbReference type="Proteomes" id="UP000663877">
    <property type="component" value="Unassembled WGS sequence"/>
</dbReference>
<dbReference type="Pfam" id="PF01055">
    <property type="entry name" value="Glyco_hydro_31_2nd"/>
    <property type="match status" value="1"/>
</dbReference>
<evidence type="ECO:0000256" key="1">
    <source>
        <dbReference type="ARBA" id="ARBA00007806"/>
    </source>
</evidence>
<evidence type="ECO:0000259" key="5">
    <source>
        <dbReference type="Pfam" id="PF21365"/>
    </source>
</evidence>
<proteinExistence type="inferred from homology"/>
<protein>
    <submittedName>
        <fullName evidence="6">Uncharacterized protein</fullName>
    </submittedName>
</protein>
<dbReference type="Pfam" id="PF17137">
    <property type="entry name" value="DUF5110"/>
    <property type="match status" value="1"/>
</dbReference>
<organism evidence="6 7">
    <name type="scientific">Adineta steineri</name>
    <dbReference type="NCBI Taxonomy" id="433720"/>
    <lineage>
        <taxon>Eukaryota</taxon>
        <taxon>Metazoa</taxon>
        <taxon>Spiralia</taxon>
        <taxon>Gnathifera</taxon>
        <taxon>Rotifera</taxon>
        <taxon>Eurotatoria</taxon>
        <taxon>Bdelloidea</taxon>
        <taxon>Adinetida</taxon>
        <taxon>Adinetidae</taxon>
        <taxon>Adineta</taxon>
    </lineage>
</organism>
<dbReference type="Pfam" id="PF21365">
    <property type="entry name" value="Glyco_hydro_31_3rd"/>
    <property type="match status" value="1"/>
</dbReference>
<evidence type="ECO:0000259" key="4">
    <source>
        <dbReference type="Pfam" id="PF17137"/>
    </source>
</evidence>
<keyword evidence="2" id="KW-0378">Hydrolase</keyword>
<keyword evidence="2" id="KW-0326">Glycosidase</keyword>